<dbReference type="InterPro" id="IPR054726">
    <property type="entry name" value="Ubiq_DUF569-assoc"/>
</dbReference>
<dbReference type="PANTHER" id="PTHR31205:SF3">
    <property type="entry name" value="OS06G0161100 PROTEIN"/>
    <property type="match status" value="1"/>
</dbReference>
<name>A0A0A9HEP4_ARUDO</name>
<reference evidence="2" key="1">
    <citation type="submission" date="2014-09" db="EMBL/GenBank/DDBJ databases">
        <authorList>
            <person name="Magalhaes I.L.F."/>
            <person name="Oliveira U."/>
            <person name="Santos F.R."/>
            <person name="Vidigal T.H.D.A."/>
            <person name="Brescovit A.D."/>
            <person name="Santos A.J."/>
        </authorList>
    </citation>
    <scope>NUCLEOTIDE SEQUENCE</scope>
    <source>
        <tissue evidence="2">Shoot tissue taken approximately 20 cm above the soil surface</tissue>
    </source>
</reference>
<protein>
    <recommendedName>
        <fullName evidence="1">DUF569 domain-containing protein</fullName>
    </recommendedName>
</protein>
<feature type="domain" description="DUF569" evidence="1">
    <location>
        <begin position="23"/>
        <end position="102"/>
    </location>
</feature>
<organism evidence="2">
    <name type="scientific">Arundo donax</name>
    <name type="common">Giant reed</name>
    <name type="synonym">Donax arundinaceus</name>
    <dbReference type="NCBI Taxonomy" id="35708"/>
    <lineage>
        <taxon>Eukaryota</taxon>
        <taxon>Viridiplantae</taxon>
        <taxon>Streptophyta</taxon>
        <taxon>Embryophyta</taxon>
        <taxon>Tracheophyta</taxon>
        <taxon>Spermatophyta</taxon>
        <taxon>Magnoliopsida</taxon>
        <taxon>Liliopsida</taxon>
        <taxon>Poales</taxon>
        <taxon>Poaceae</taxon>
        <taxon>PACMAD clade</taxon>
        <taxon>Arundinoideae</taxon>
        <taxon>Arundineae</taxon>
        <taxon>Arundo</taxon>
    </lineage>
</organism>
<evidence type="ECO:0000313" key="2">
    <source>
        <dbReference type="EMBL" id="JAE34289.1"/>
    </source>
</evidence>
<reference evidence="2" key="2">
    <citation type="journal article" date="2015" name="Data Brief">
        <title>Shoot transcriptome of the giant reed, Arundo donax.</title>
        <authorList>
            <person name="Barrero R.A."/>
            <person name="Guerrero F.D."/>
            <person name="Moolhuijzen P."/>
            <person name="Goolsby J.A."/>
            <person name="Tidwell J."/>
            <person name="Bellgard S.E."/>
            <person name="Bellgard M.I."/>
        </authorList>
    </citation>
    <scope>NUCLEOTIDE SEQUENCE</scope>
    <source>
        <tissue evidence="2">Shoot tissue taken approximately 20 cm above the soil surface</tissue>
    </source>
</reference>
<evidence type="ECO:0000259" key="1">
    <source>
        <dbReference type="Pfam" id="PF22932"/>
    </source>
</evidence>
<dbReference type="AlphaFoldDB" id="A0A0A9HEP4"/>
<proteinExistence type="predicted"/>
<dbReference type="Pfam" id="PF22932">
    <property type="entry name" value="Ubiq_DUF_assoc"/>
    <property type="match status" value="1"/>
</dbReference>
<accession>A0A0A9HEP4</accession>
<sequence>MAACSAAASACSAGASEPMVEQQRIIRCFQADDLGNFDPNDWAMFQFYGRSVFNLRAKVACHRGGVDDITLSLCVRAGFYGRLTPLVIDLPDSEEDMDIVVLTTGSPAAAELRHPNVDAP</sequence>
<dbReference type="EMBL" id="GBRH01163607">
    <property type="protein sequence ID" value="JAE34289.1"/>
    <property type="molecule type" value="Transcribed_RNA"/>
</dbReference>
<dbReference type="PANTHER" id="PTHR31205">
    <property type="entry name" value="ACTIN CROSS-LINKING PROTEIN (DUF569)"/>
    <property type="match status" value="1"/>
</dbReference>